<proteinExistence type="predicted"/>
<evidence type="ECO:0000313" key="1">
    <source>
        <dbReference type="EMBL" id="KAF2322632.1"/>
    </source>
</evidence>
<organism evidence="1 2">
    <name type="scientific">Hevea brasiliensis</name>
    <name type="common">Para rubber tree</name>
    <name type="synonym">Siphonia brasiliensis</name>
    <dbReference type="NCBI Taxonomy" id="3981"/>
    <lineage>
        <taxon>Eukaryota</taxon>
        <taxon>Viridiplantae</taxon>
        <taxon>Streptophyta</taxon>
        <taxon>Embryophyta</taxon>
        <taxon>Tracheophyta</taxon>
        <taxon>Spermatophyta</taxon>
        <taxon>Magnoliopsida</taxon>
        <taxon>eudicotyledons</taxon>
        <taxon>Gunneridae</taxon>
        <taxon>Pentapetalae</taxon>
        <taxon>rosids</taxon>
        <taxon>fabids</taxon>
        <taxon>Malpighiales</taxon>
        <taxon>Euphorbiaceae</taxon>
        <taxon>Crotonoideae</taxon>
        <taxon>Micrandreae</taxon>
        <taxon>Hevea</taxon>
    </lineage>
</organism>
<reference evidence="1 2" key="1">
    <citation type="journal article" date="2020" name="Mol. Plant">
        <title>The Chromosome-Based Rubber Tree Genome Provides New Insights into Spurge Genome Evolution and Rubber Biosynthesis.</title>
        <authorList>
            <person name="Liu J."/>
            <person name="Shi C."/>
            <person name="Shi C.C."/>
            <person name="Li W."/>
            <person name="Zhang Q.J."/>
            <person name="Zhang Y."/>
            <person name="Li K."/>
            <person name="Lu H.F."/>
            <person name="Shi C."/>
            <person name="Zhu S.T."/>
            <person name="Xiao Z.Y."/>
            <person name="Nan H."/>
            <person name="Yue Y."/>
            <person name="Zhu X.G."/>
            <person name="Wu Y."/>
            <person name="Hong X.N."/>
            <person name="Fan G.Y."/>
            <person name="Tong Y."/>
            <person name="Zhang D."/>
            <person name="Mao C.L."/>
            <person name="Liu Y.L."/>
            <person name="Hao S.J."/>
            <person name="Liu W.Q."/>
            <person name="Lv M.Q."/>
            <person name="Zhang H.B."/>
            <person name="Liu Y."/>
            <person name="Hu-Tang G.R."/>
            <person name="Wang J.P."/>
            <person name="Wang J.H."/>
            <person name="Sun Y.H."/>
            <person name="Ni S.B."/>
            <person name="Chen W.B."/>
            <person name="Zhang X.C."/>
            <person name="Jiao Y.N."/>
            <person name="Eichler E.E."/>
            <person name="Li G.H."/>
            <person name="Liu X."/>
            <person name="Gao L.Z."/>
        </authorList>
    </citation>
    <scope>NUCLEOTIDE SEQUENCE [LARGE SCALE GENOMIC DNA]</scope>
    <source>
        <strain evidence="2">cv. GT1</strain>
        <tissue evidence="1">Leaf</tissue>
    </source>
</reference>
<gene>
    <name evidence="1" type="ORF">GH714_025491</name>
</gene>
<dbReference type="AlphaFoldDB" id="A0A6A6N8V7"/>
<comment type="caution">
    <text evidence="1">The sequence shown here is derived from an EMBL/GenBank/DDBJ whole genome shotgun (WGS) entry which is preliminary data.</text>
</comment>
<name>A0A6A6N8V7_HEVBR</name>
<evidence type="ECO:0000313" key="2">
    <source>
        <dbReference type="Proteomes" id="UP000467840"/>
    </source>
</evidence>
<dbReference type="Proteomes" id="UP000467840">
    <property type="component" value="Chromosome 11"/>
</dbReference>
<dbReference type="EMBL" id="JAAGAX010000002">
    <property type="protein sequence ID" value="KAF2322632.1"/>
    <property type="molecule type" value="Genomic_DNA"/>
</dbReference>
<protein>
    <submittedName>
        <fullName evidence="1">Uncharacterized protein</fullName>
    </submittedName>
</protein>
<accession>A0A6A6N8V7</accession>
<keyword evidence="2" id="KW-1185">Reference proteome</keyword>
<sequence length="158" mass="16199">MDFSRFHGTPLKEVADLVSLKGGDTHDESASHGVLSGAYLVAPLPPSPAPTITPPIPPATPHVPPLAPLIPPTTASPIPSVVLAIPFQLNPNLGAFVAVVTTCAIKAPRSTFNYNRLIAAIGNIGGGAAVGDGVVGYAYDARPWEMKSLFSSPPSGKT</sequence>